<name>A0A4P9WCB7_9FUNG</name>
<reference evidence="3" key="1">
    <citation type="journal article" date="2018" name="Nat. Microbiol.">
        <title>Leveraging single-cell genomics to expand the fungal tree of life.</title>
        <authorList>
            <person name="Ahrendt S.R."/>
            <person name="Quandt C.A."/>
            <person name="Ciobanu D."/>
            <person name="Clum A."/>
            <person name="Salamov A."/>
            <person name="Andreopoulos B."/>
            <person name="Cheng J.F."/>
            <person name="Woyke T."/>
            <person name="Pelin A."/>
            <person name="Henrissat B."/>
            <person name="Reynolds N.K."/>
            <person name="Benny G.L."/>
            <person name="Smith M.E."/>
            <person name="James T.Y."/>
            <person name="Grigoriev I.V."/>
        </authorList>
    </citation>
    <scope>NUCLEOTIDE SEQUENCE [LARGE SCALE GENOMIC DNA]</scope>
</reference>
<gene>
    <name evidence="2" type="ORF">BDK51DRAFT_40121</name>
</gene>
<organism evidence="2 3">
    <name type="scientific">Blyttiomyces helicus</name>
    <dbReference type="NCBI Taxonomy" id="388810"/>
    <lineage>
        <taxon>Eukaryota</taxon>
        <taxon>Fungi</taxon>
        <taxon>Fungi incertae sedis</taxon>
        <taxon>Chytridiomycota</taxon>
        <taxon>Chytridiomycota incertae sedis</taxon>
        <taxon>Chytridiomycetes</taxon>
        <taxon>Chytridiomycetes incertae sedis</taxon>
        <taxon>Blyttiomyces</taxon>
    </lineage>
</organism>
<feature type="domain" description="Retrovirus-related Pol polyprotein from transposon TNT 1-94-like beta-barrel" evidence="1">
    <location>
        <begin position="587"/>
        <end position="657"/>
    </location>
</feature>
<proteinExistence type="predicted"/>
<evidence type="ECO:0000313" key="2">
    <source>
        <dbReference type="EMBL" id="RKO88848.1"/>
    </source>
</evidence>
<dbReference type="InterPro" id="IPR054722">
    <property type="entry name" value="PolX-like_BBD"/>
</dbReference>
<evidence type="ECO:0000259" key="1">
    <source>
        <dbReference type="Pfam" id="PF22936"/>
    </source>
</evidence>
<dbReference type="Pfam" id="PF22936">
    <property type="entry name" value="Pol_BBD"/>
    <property type="match status" value="1"/>
</dbReference>
<sequence length="660" mass="72795">MQANVSQVGGKGMGWNRRTARQTLKTTGYRFGSGGEDERSEWGAIKVHILLDRHLLPPEAGPGGAPSPFDQDCGPNISLNVYLPRFGIATVSVGQQSFRRKNNSLSRSTNTSSAPMSHRALPLGPCWPPPQDALGIPRRRTSGSTGKGANMRHIFLWRTGRDTECGQRVFSAGWLPAIRCPVARLATVIAVALGPTPAFCQRWRAPPACGSKGRSSAPRWDCSRQQAILPKDLLPQLVNGELVVGFVASPEDLPGLREAVEQDPDLVVVWHLVPSLLEPVFELLEAADVFLPSILSEYNLAFSGLVCALVRETWTCSKASQASYADWAFRTTSIWLVSSDGEMNVCTLSSFCTHASCRVSLSRGLDARSELPGARHMRVCYPEIPKITEKNYHDWKFNMTLVIVSMNGWGFVSETKKMPGTGIKIGKDAPGYGKYAATWEEWHTLDYRVFGLISLHFSPDQRVHVRTAASAKEAWDNLAKVHNAKMPRKYERQHITKFEELVETLEGIDAKAPNVGLGYILLMSLGGRFQGVYFRGKAKVDDDADSEVGLVAGFEDLRGGFANYLAMVGCDVELAMYSKLLLDPQRWILDFGATRHMTDQIRYLWNIKPLPAPRAIAVGGKSVVYARVSGSMVVDAKLSTVITVRRLLEDVLYVPKLGYT</sequence>
<dbReference type="EMBL" id="KZ996443">
    <property type="protein sequence ID" value="RKO88848.1"/>
    <property type="molecule type" value="Genomic_DNA"/>
</dbReference>
<accession>A0A4P9WCB7</accession>
<protein>
    <recommendedName>
        <fullName evidence="1">Retrovirus-related Pol polyprotein from transposon TNT 1-94-like beta-barrel domain-containing protein</fullName>
    </recommendedName>
</protein>
<keyword evidence="3" id="KW-1185">Reference proteome</keyword>
<dbReference type="Proteomes" id="UP000269721">
    <property type="component" value="Unassembled WGS sequence"/>
</dbReference>
<evidence type="ECO:0000313" key="3">
    <source>
        <dbReference type="Proteomes" id="UP000269721"/>
    </source>
</evidence>
<dbReference type="Pfam" id="PF14223">
    <property type="entry name" value="Retrotran_gag_2"/>
    <property type="match status" value="1"/>
</dbReference>
<dbReference type="AlphaFoldDB" id="A0A4P9WCB7"/>
<dbReference type="OrthoDB" id="5598079at2759"/>